<evidence type="ECO:0000313" key="3">
    <source>
        <dbReference type="Proteomes" id="UP000001491"/>
    </source>
</evidence>
<feature type="transmembrane region" description="Helical" evidence="1">
    <location>
        <begin position="222"/>
        <end position="238"/>
    </location>
</feature>
<name>C5J620_MESCH</name>
<keyword evidence="1" id="KW-0812">Transmembrane</keyword>
<keyword evidence="3" id="KW-1185">Reference proteome</keyword>
<dbReference type="Proteomes" id="UP000001491">
    <property type="component" value="Chromosome"/>
</dbReference>
<evidence type="ECO:0000256" key="1">
    <source>
        <dbReference type="SAM" id="Phobius"/>
    </source>
</evidence>
<dbReference type="AlphaFoldDB" id="C5J620"/>
<evidence type="ECO:0000313" key="2">
    <source>
        <dbReference type="EMBL" id="CAT04912.1"/>
    </source>
</evidence>
<gene>
    <name evidence="2" type="ordered locus">MCJ_002210</name>
</gene>
<protein>
    <submittedName>
        <fullName evidence="2">Uncharacterized protein</fullName>
    </submittedName>
</protein>
<keyword evidence="1" id="KW-0472">Membrane</keyword>
<feature type="transmembrane region" description="Helical" evidence="1">
    <location>
        <begin position="50"/>
        <end position="72"/>
    </location>
</feature>
<dbReference type="KEGG" id="mco:MCJ_002210"/>
<reference evidence="3" key="1">
    <citation type="journal article" date="2009" name="BMC Bioinformatics">
        <title>The Mycoplasma conjunctivae genome sequencing, annotation and analysis.</title>
        <authorList>
            <person name="Calderon-Copete S.P."/>
            <person name="Wigger G."/>
            <person name="Wunderlin C."/>
            <person name="Schmidheini T."/>
            <person name="Frey J."/>
            <person name="Quail M.A."/>
            <person name="Falquet L."/>
        </authorList>
    </citation>
    <scope>NUCLEOTIDE SEQUENCE [LARGE SCALE GENOMIC DNA]</scope>
    <source>
        <strain evidence="3">ATCC 25834 / NCTC 10147 / HRC/581</strain>
    </source>
</reference>
<accession>C5J620</accession>
<feature type="transmembrane region" description="Helical" evidence="1">
    <location>
        <begin position="21"/>
        <end position="38"/>
    </location>
</feature>
<dbReference type="HOGENOM" id="CLU_820888_0_0_14"/>
<organism evidence="2 3">
    <name type="scientific">Mesomycoplasma conjunctivae (strain ATCC 25834 / NCTC 10147 / HRC/581)</name>
    <name type="common">Mycoplasma conjunctivae</name>
    <dbReference type="NCBI Taxonomy" id="572263"/>
    <lineage>
        <taxon>Bacteria</taxon>
        <taxon>Bacillati</taxon>
        <taxon>Mycoplasmatota</taxon>
        <taxon>Mycoplasmoidales</taxon>
        <taxon>Metamycoplasmataceae</taxon>
        <taxon>Mesomycoplasma</taxon>
    </lineage>
</organism>
<feature type="transmembrane region" description="Helical" evidence="1">
    <location>
        <begin position="299"/>
        <end position="322"/>
    </location>
</feature>
<dbReference type="EMBL" id="FM864216">
    <property type="protein sequence ID" value="CAT04912.1"/>
    <property type="molecule type" value="Genomic_DNA"/>
</dbReference>
<sequence>MTISKIEKFINLKIPSDIPNIPLLRGFLYMRLFYYLVIKLNNDPNKKKYYYLPIFLYFISTPFLYIVFTYILSITNQIDFLKNIKHDIFQNDVFRYFLEIIFYFSTFWFFSYLTTTLGQKVFDKLLRKIIIKAKGSVDSTNHFSFLDSLYLDKYSDYRWVEKKFMVDYQDNSETEKAKKTAFRRRLWLEGWKSPDMYIEDNNILYVYAITYYNSRFRYAKRLNFPSFFYYNFMLRIFIFNSKNNIYNEMNRKNKWRFKLTYLSLISLNVLIACIFYIFFIKQYTISIFGNNLPNYLYYINYFLNTPYLVSWSLHHLNLFYYFSSLKWFTSWTLYK</sequence>
<feature type="transmembrane region" description="Helical" evidence="1">
    <location>
        <begin position="93"/>
        <end position="113"/>
    </location>
</feature>
<dbReference type="eggNOG" id="ENOG5032EUT">
    <property type="taxonomic scope" value="Bacteria"/>
</dbReference>
<keyword evidence="1" id="KW-1133">Transmembrane helix</keyword>
<proteinExistence type="predicted"/>
<feature type="transmembrane region" description="Helical" evidence="1">
    <location>
        <begin position="259"/>
        <end position="279"/>
    </location>
</feature>